<protein>
    <submittedName>
        <fullName evidence="1">Uncharacterized protein</fullName>
    </submittedName>
</protein>
<name>A0A371IKQ6_9FIRM</name>
<dbReference type="Proteomes" id="UP000093352">
    <property type="component" value="Unassembled WGS sequence"/>
</dbReference>
<dbReference type="EMBL" id="MBEW02000013">
    <property type="protein sequence ID" value="RDY21077.1"/>
    <property type="molecule type" value="Genomic_DNA"/>
</dbReference>
<gene>
    <name evidence="1" type="ORF">BBG48_006920</name>
</gene>
<dbReference type="RefSeq" id="WP_068914095.1">
    <property type="nucleotide sequence ID" value="NZ_MBEW02000013.1"/>
</dbReference>
<comment type="caution">
    <text evidence="1">The sequence shown here is derived from an EMBL/GenBank/DDBJ whole genome shotgun (WGS) entry which is preliminary data.</text>
</comment>
<keyword evidence="2" id="KW-1185">Reference proteome</keyword>
<proteinExistence type="predicted"/>
<dbReference type="AlphaFoldDB" id="A0A371IKQ6"/>
<dbReference type="STRING" id="1871336.BBG48_05700"/>
<sequence>MKIGIKYCGGCQSKYNRRKVVDEIINKNSNQNDFYFVEENGVYDLIVVVSGCQIKCASISKYITKNGYLEIDCQNYQEAQKLLAKKLTEIKF</sequence>
<evidence type="ECO:0000313" key="2">
    <source>
        <dbReference type="Proteomes" id="UP000093352"/>
    </source>
</evidence>
<organism evidence="1 2">
    <name type="scientific">Criibacterium bergeronii</name>
    <dbReference type="NCBI Taxonomy" id="1871336"/>
    <lineage>
        <taxon>Bacteria</taxon>
        <taxon>Bacillati</taxon>
        <taxon>Bacillota</taxon>
        <taxon>Clostridia</taxon>
        <taxon>Peptostreptococcales</taxon>
        <taxon>Filifactoraceae</taxon>
        <taxon>Criibacterium</taxon>
    </lineage>
</organism>
<accession>A0A371IKQ6</accession>
<reference evidence="1 2" key="1">
    <citation type="journal article" date="2016" name="Genome Announc.">
        <title>Draft Genome Sequence of Criibacterium bergeronii gen. nov., sp. nov., Strain CCRI-22567T, Isolated from a Vaginal Sample from a Woman with Bacterial Vaginosis.</title>
        <authorList>
            <person name="Maheux A.F."/>
            <person name="Berube E."/>
            <person name="Boudreau D.K."/>
            <person name="Raymond F."/>
            <person name="Corbeil J."/>
            <person name="Roy P.H."/>
            <person name="Boissinot M."/>
            <person name="Omar R.F."/>
        </authorList>
    </citation>
    <scope>NUCLEOTIDE SEQUENCE [LARGE SCALE GENOMIC DNA]</scope>
    <source>
        <strain evidence="1 2">CCRI-22567</strain>
    </source>
</reference>
<evidence type="ECO:0000313" key="1">
    <source>
        <dbReference type="EMBL" id="RDY21077.1"/>
    </source>
</evidence>